<comment type="caution">
    <text evidence="1">The sequence shown here is derived from an EMBL/GenBank/DDBJ whole genome shotgun (WGS) entry which is preliminary data.</text>
</comment>
<evidence type="ECO:0000313" key="2">
    <source>
        <dbReference type="Proteomes" id="UP001222325"/>
    </source>
</evidence>
<dbReference type="EMBL" id="JARJCN010000090">
    <property type="protein sequence ID" value="KAJ7075715.1"/>
    <property type="molecule type" value="Genomic_DNA"/>
</dbReference>
<proteinExistence type="predicted"/>
<dbReference type="AlphaFoldDB" id="A0AAD6TRN8"/>
<evidence type="ECO:0000313" key="1">
    <source>
        <dbReference type="EMBL" id="KAJ7075715.1"/>
    </source>
</evidence>
<protein>
    <submittedName>
        <fullName evidence="1">Uncharacterized protein</fullName>
    </submittedName>
</protein>
<keyword evidence="2" id="KW-1185">Reference proteome</keyword>
<gene>
    <name evidence="1" type="ORF">B0H15DRAFT_894003</name>
</gene>
<organism evidence="1 2">
    <name type="scientific">Mycena belliarum</name>
    <dbReference type="NCBI Taxonomy" id="1033014"/>
    <lineage>
        <taxon>Eukaryota</taxon>
        <taxon>Fungi</taxon>
        <taxon>Dikarya</taxon>
        <taxon>Basidiomycota</taxon>
        <taxon>Agaricomycotina</taxon>
        <taxon>Agaricomycetes</taxon>
        <taxon>Agaricomycetidae</taxon>
        <taxon>Agaricales</taxon>
        <taxon>Marasmiineae</taxon>
        <taxon>Mycenaceae</taxon>
        <taxon>Mycena</taxon>
    </lineage>
</organism>
<reference evidence="1" key="1">
    <citation type="submission" date="2023-03" db="EMBL/GenBank/DDBJ databases">
        <title>Massive genome expansion in bonnet fungi (Mycena s.s.) driven by repeated elements and novel gene families across ecological guilds.</title>
        <authorList>
            <consortium name="Lawrence Berkeley National Laboratory"/>
            <person name="Harder C.B."/>
            <person name="Miyauchi S."/>
            <person name="Viragh M."/>
            <person name="Kuo A."/>
            <person name="Thoen E."/>
            <person name="Andreopoulos B."/>
            <person name="Lu D."/>
            <person name="Skrede I."/>
            <person name="Drula E."/>
            <person name="Henrissat B."/>
            <person name="Morin E."/>
            <person name="Kohler A."/>
            <person name="Barry K."/>
            <person name="LaButti K."/>
            <person name="Morin E."/>
            <person name="Salamov A."/>
            <person name="Lipzen A."/>
            <person name="Mereny Z."/>
            <person name="Hegedus B."/>
            <person name="Baldrian P."/>
            <person name="Stursova M."/>
            <person name="Weitz H."/>
            <person name="Taylor A."/>
            <person name="Grigoriev I.V."/>
            <person name="Nagy L.G."/>
            <person name="Martin F."/>
            <person name="Kauserud H."/>
        </authorList>
    </citation>
    <scope>NUCLEOTIDE SEQUENCE</scope>
    <source>
        <strain evidence="1">CBHHK173m</strain>
    </source>
</reference>
<sequence>MQPKRIITPYEPIFPGVSNFGDQKISQNYEEMQRLRTKALRAPLVHGLRFTLSLKIPAQNPTSGSRPIPSLPTTGPVTLELIQALQSGVDNNSQVWKARVVEVPETVLVLKIVQHSMCYNPCLSDFSWTDFRYPPDLAPDEAWAYTTLAAFQGLYIPYFFGCPTITTPSKESADVLVLEYIPGPTLTSFFEGKAMDDDTCNSLAAGLETVAAVVKAGLLVPELAGDNFIVTGPPKKRVVVAIDLAGAPLVKTESLALMMQQCHLFSLFAETFGDSDESMELLYKWAKGNLSKDLRKTLVELDHVPRKSVL</sequence>
<accession>A0AAD6TRN8</accession>
<dbReference type="Proteomes" id="UP001222325">
    <property type="component" value="Unassembled WGS sequence"/>
</dbReference>
<name>A0AAD6TRN8_9AGAR</name>